<reference evidence="2 3" key="1">
    <citation type="journal article" date="2019" name="New Phytol.">
        <title>Comparative genomics reveals unique wood-decay strategies and fruiting body development in the Schizophyllaceae.</title>
        <authorList>
            <person name="Almasi E."/>
            <person name="Sahu N."/>
            <person name="Krizsan K."/>
            <person name="Balint B."/>
            <person name="Kovacs G.M."/>
            <person name="Kiss B."/>
            <person name="Cseklye J."/>
            <person name="Drula E."/>
            <person name="Henrissat B."/>
            <person name="Nagy I."/>
            <person name="Chovatia M."/>
            <person name="Adam C."/>
            <person name="LaButti K."/>
            <person name="Lipzen A."/>
            <person name="Riley R."/>
            <person name="Grigoriev I.V."/>
            <person name="Nagy L.G."/>
        </authorList>
    </citation>
    <scope>NUCLEOTIDE SEQUENCE [LARGE SCALE GENOMIC DNA]</scope>
    <source>
        <strain evidence="2 3">NL-1724</strain>
    </source>
</reference>
<dbReference type="OrthoDB" id="3260716at2759"/>
<feature type="compositionally biased region" description="Basic and acidic residues" evidence="1">
    <location>
        <begin position="104"/>
        <end position="125"/>
    </location>
</feature>
<dbReference type="EMBL" id="VDMD01000002">
    <property type="protein sequence ID" value="TRM68584.1"/>
    <property type="molecule type" value="Genomic_DNA"/>
</dbReference>
<evidence type="ECO:0000313" key="3">
    <source>
        <dbReference type="Proteomes" id="UP000320762"/>
    </source>
</evidence>
<keyword evidence="3" id="KW-1185">Reference proteome</keyword>
<dbReference type="Proteomes" id="UP000320762">
    <property type="component" value="Unassembled WGS sequence"/>
</dbReference>
<feature type="region of interest" description="Disordered" evidence="1">
    <location>
        <begin position="1"/>
        <end position="125"/>
    </location>
</feature>
<protein>
    <submittedName>
        <fullName evidence="2">Uncharacterized protein</fullName>
    </submittedName>
</protein>
<feature type="compositionally biased region" description="Polar residues" evidence="1">
    <location>
        <begin position="1"/>
        <end position="19"/>
    </location>
</feature>
<sequence>MSSGVPTRNYGTIEETGSQGIVDGRQAGSNPEPAPTRLDTYVDHDASRSGPTRASDTITGATSQDVHRGIGQPLGGETSHEDHTNGMHGRKRDAQGVSQFGPPGDREKVLGREQRDSEKFGDRVA</sequence>
<gene>
    <name evidence="2" type="ORF">BD626DRAFT_482203</name>
</gene>
<accession>A0A550CUX4</accession>
<evidence type="ECO:0000313" key="2">
    <source>
        <dbReference type="EMBL" id="TRM68584.1"/>
    </source>
</evidence>
<proteinExistence type="predicted"/>
<comment type="caution">
    <text evidence="2">The sequence shown here is derived from an EMBL/GenBank/DDBJ whole genome shotgun (WGS) entry which is preliminary data.</text>
</comment>
<dbReference type="AlphaFoldDB" id="A0A550CUX4"/>
<feature type="compositionally biased region" description="Polar residues" evidence="1">
    <location>
        <begin position="49"/>
        <end position="64"/>
    </location>
</feature>
<evidence type="ECO:0000256" key="1">
    <source>
        <dbReference type="SAM" id="MobiDB-lite"/>
    </source>
</evidence>
<name>A0A550CUX4_9AGAR</name>
<organism evidence="2 3">
    <name type="scientific">Schizophyllum amplum</name>
    <dbReference type="NCBI Taxonomy" id="97359"/>
    <lineage>
        <taxon>Eukaryota</taxon>
        <taxon>Fungi</taxon>
        <taxon>Dikarya</taxon>
        <taxon>Basidiomycota</taxon>
        <taxon>Agaricomycotina</taxon>
        <taxon>Agaricomycetes</taxon>
        <taxon>Agaricomycetidae</taxon>
        <taxon>Agaricales</taxon>
        <taxon>Schizophyllaceae</taxon>
        <taxon>Schizophyllum</taxon>
    </lineage>
</organism>